<comment type="caution">
    <text evidence="3">The sequence shown here is derived from an EMBL/GenBank/DDBJ whole genome shotgun (WGS) entry which is preliminary data.</text>
</comment>
<dbReference type="Pfam" id="PF08044">
    <property type="entry name" value="DUF1707"/>
    <property type="match status" value="1"/>
</dbReference>
<feature type="domain" description="DUF1707" evidence="1">
    <location>
        <begin position="6"/>
        <end position="58"/>
    </location>
</feature>
<dbReference type="PANTHER" id="PTHR40763">
    <property type="entry name" value="MEMBRANE PROTEIN-RELATED"/>
    <property type="match status" value="1"/>
</dbReference>
<gene>
    <name evidence="3" type="ORF">J2S42_002933</name>
</gene>
<evidence type="ECO:0008006" key="5">
    <source>
        <dbReference type="Google" id="ProtNLM"/>
    </source>
</evidence>
<evidence type="ECO:0000313" key="4">
    <source>
        <dbReference type="Proteomes" id="UP001240236"/>
    </source>
</evidence>
<proteinExistence type="predicted"/>
<reference evidence="3 4" key="1">
    <citation type="submission" date="2023-07" db="EMBL/GenBank/DDBJ databases">
        <title>Sequencing the genomes of 1000 actinobacteria strains.</title>
        <authorList>
            <person name="Klenk H.-P."/>
        </authorList>
    </citation>
    <scope>NUCLEOTIDE SEQUENCE [LARGE SCALE GENOMIC DNA]</scope>
    <source>
        <strain evidence="3 4">DSM 44709</strain>
    </source>
</reference>
<keyword evidence="4" id="KW-1185">Reference proteome</keyword>
<dbReference type="AlphaFoldDB" id="A0AAE3VYT6"/>
<sequence>MDEHRLRVSDAERAAVVEILGQATSDGRLTLDEYSERAAAAYAAKTRGDLAGLTVDLPTGQEIAPRPQRAPAPLHGEVVPAAERLSAIFGSDVRRGAFPVPERMTAAAYFGDVKIELQDAHLTRPYSVIEATAIFGGVTIYVPEGVDVRLTGPAAVFGGKTSKLRGGVPPGSPVLEVRATVWFGEVTVRPPKSGWLDRLGLT</sequence>
<dbReference type="InterPro" id="IPR024425">
    <property type="entry name" value="LiaF-like_C"/>
</dbReference>
<evidence type="ECO:0000313" key="3">
    <source>
        <dbReference type="EMBL" id="MDQ0366264.1"/>
    </source>
</evidence>
<protein>
    <recommendedName>
        <fullName evidence="5">Cell wall-active antibiotics response LiaF-like C-terminal domain-containing protein</fullName>
    </recommendedName>
</protein>
<dbReference type="Proteomes" id="UP001240236">
    <property type="component" value="Unassembled WGS sequence"/>
</dbReference>
<evidence type="ECO:0000259" key="2">
    <source>
        <dbReference type="Pfam" id="PF09922"/>
    </source>
</evidence>
<dbReference type="RefSeq" id="WP_307239477.1">
    <property type="nucleotide sequence ID" value="NZ_JAUSUZ010000001.1"/>
</dbReference>
<dbReference type="PANTHER" id="PTHR40763:SF4">
    <property type="entry name" value="DUF1707 DOMAIN-CONTAINING PROTEIN"/>
    <property type="match status" value="1"/>
</dbReference>
<evidence type="ECO:0000259" key="1">
    <source>
        <dbReference type="Pfam" id="PF08044"/>
    </source>
</evidence>
<dbReference type="Pfam" id="PF09922">
    <property type="entry name" value="LiaF-like_C"/>
    <property type="match status" value="1"/>
</dbReference>
<dbReference type="EMBL" id="JAUSUZ010000001">
    <property type="protein sequence ID" value="MDQ0366264.1"/>
    <property type="molecule type" value="Genomic_DNA"/>
</dbReference>
<organism evidence="3 4">
    <name type="scientific">Catenuloplanes indicus</name>
    <dbReference type="NCBI Taxonomy" id="137267"/>
    <lineage>
        <taxon>Bacteria</taxon>
        <taxon>Bacillati</taxon>
        <taxon>Actinomycetota</taxon>
        <taxon>Actinomycetes</taxon>
        <taxon>Micromonosporales</taxon>
        <taxon>Micromonosporaceae</taxon>
        <taxon>Catenuloplanes</taxon>
    </lineage>
</organism>
<dbReference type="InterPro" id="IPR012551">
    <property type="entry name" value="DUF1707_SHOCT-like"/>
</dbReference>
<name>A0AAE3VYT6_9ACTN</name>
<accession>A0AAE3VYT6</accession>
<feature type="domain" description="Cell wall-active antibiotics response LiaF-like C-terminal" evidence="2">
    <location>
        <begin position="103"/>
        <end position="156"/>
    </location>
</feature>